<keyword evidence="3" id="KW-0812">Transmembrane</keyword>
<evidence type="ECO:0000256" key="3">
    <source>
        <dbReference type="ARBA" id="ARBA00022692"/>
    </source>
</evidence>
<evidence type="ECO:0000256" key="6">
    <source>
        <dbReference type="SAM" id="Coils"/>
    </source>
</evidence>
<gene>
    <name evidence="7" type="ORF">Apau_1862</name>
</gene>
<dbReference type="InterPro" id="IPR007156">
    <property type="entry name" value="MamQ_LemA"/>
</dbReference>
<keyword evidence="5" id="KW-0472">Membrane</keyword>
<proteinExistence type="inferred from homology"/>
<feature type="coiled-coil region" evidence="6">
    <location>
        <begin position="108"/>
        <end position="135"/>
    </location>
</feature>
<keyword evidence="6" id="KW-0175">Coiled coil</keyword>
<evidence type="ECO:0000256" key="2">
    <source>
        <dbReference type="ARBA" id="ARBA00008854"/>
    </source>
</evidence>
<dbReference type="Gene3D" id="1.20.1440.20">
    <property type="entry name" value="LemA-like domain"/>
    <property type="match status" value="1"/>
</dbReference>
<dbReference type="RefSeq" id="WP_006301508.1">
    <property type="nucleotide sequence ID" value="NZ_CM001022.1"/>
</dbReference>
<evidence type="ECO:0000313" key="7">
    <source>
        <dbReference type="EMBL" id="EFQ24276.1"/>
    </source>
</evidence>
<organism evidence="7 8">
    <name type="scientific">Aminomonas paucivorans DSM 12260</name>
    <dbReference type="NCBI Taxonomy" id="584708"/>
    <lineage>
        <taxon>Bacteria</taxon>
        <taxon>Thermotogati</taxon>
        <taxon>Synergistota</taxon>
        <taxon>Synergistia</taxon>
        <taxon>Synergistales</taxon>
        <taxon>Synergistaceae</taxon>
        <taxon>Aminomonas</taxon>
    </lineage>
</organism>
<reference evidence="7 8" key="1">
    <citation type="journal article" date="2010" name="Stand. Genomic Sci.">
        <title>Non-contiguous finished genome sequence of Aminomonas paucivorans type strain (GLU-3).</title>
        <authorList>
            <person name="Pitluck S."/>
            <person name="Yasawong M."/>
            <person name="Held B."/>
            <person name="Lapidus A."/>
            <person name="Nolan M."/>
            <person name="Copeland A."/>
            <person name="Lucas S."/>
            <person name="Del Rio T.G."/>
            <person name="Tice H."/>
            <person name="Cheng J.F."/>
            <person name="Chertkov O."/>
            <person name="Goodwin L."/>
            <person name="Tapia R."/>
            <person name="Han C."/>
            <person name="Liolios K."/>
            <person name="Ivanova N."/>
            <person name="Mavromatis K."/>
            <person name="Ovchinnikova G."/>
            <person name="Pati A."/>
            <person name="Chen A."/>
            <person name="Palaniappan K."/>
            <person name="Land M."/>
            <person name="Hauser L."/>
            <person name="Chang Y.J."/>
            <person name="Jeffries C.D."/>
            <person name="Pukall R."/>
            <person name="Spring S."/>
            <person name="Rohde M."/>
            <person name="Sikorski J."/>
            <person name="Goker M."/>
            <person name="Woyke T."/>
            <person name="Bristow J."/>
            <person name="Eisen J.A."/>
            <person name="Markowitz V."/>
            <person name="Hugenholtz P."/>
            <person name="Kyrpides N.C."/>
            <person name="Klenk H.P."/>
        </authorList>
    </citation>
    <scope>NUCLEOTIDE SEQUENCE [LARGE SCALE GENOMIC DNA]</scope>
    <source>
        <strain evidence="7 8">DSM 12260</strain>
    </source>
</reference>
<evidence type="ECO:0000313" key="8">
    <source>
        <dbReference type="Proteomes" id="UP000005096"/>
    </source>
</evidence>
<keyword evidence="4" id="KW-1133">Transmembrane helix</keyword>
<dbReference type="AlphaFoldDB" id="E3CW21"/>
<sequence length="181" mass="20677">MKWIVLGIVAAVALWFLGIYNRFVRLRNLAQEAWSGVDVQLKRRWDLVPNLMESVKGYAAHEKQIFEDVAKLRSESLSATTPSAKAAVENAFTQSLRSVFAVAEAYPELRATENFQDLQRNLAELEEQIQMARRYYNGSVRDYNILVDSFPSLLVARAFSYGKMDFFDLDEAERAVPKVAF</sequence>
<evidence type="ECO:0000256" key="5">
    <source>
        <dbReference type="ARBA" id="ARBA00023136"/>
    </source>
</evidence>
<dbReference type="PANTHER" id="PTHR34478:SF2">
    <property type="entry name" value="MEMBRANE PROTEIN"/>
    <property type="match status" value="1"/>
</dbReference>
<dbReference type="STRING" id="584708.Apau_1862"/>
<dbReference type="GO" id="GO:0016020">
    <property type="term" value="C:membrane"/>
    <property type="evidence" value="ECO:0007669"/>
    <property type="project" value="UniProtKB-SubCell"/>
</dbReference>
<dbReference type="SUPFAM" id="SSF140478">
    <property type="entry name" value="LemA-like"/>
    <property type="match status" value="1"/>
</dbReference>
<protein>
    <submittedName>
        <fullName evidence="7">LemA family protein</fullName>
    </submittedName>
</protein>
<dbReference type="Pfam" id="PF04011">
    <property type="entry name" value="LemA"/>
    <property type="match status" value="1"/>
</dbReference>
<dbReference type="HOGENOM" id="CLU_056714_0_1_0"/>
<dbReference type="eggNOG" id="COG1704">
    <property type="taxonomic scope" value="Bacteria"/>
</dbReference>
<comment type="similarity">
    <text evidence="2">Belongs to the LemA family.</text>
</comment>
<evidence type="ECO:0000256" key="4">
    <source>
        <dbReference type="ARBA" id="ARBA00022989"/>
    </source>
</evidence>
<name>E3CW21_9BACT</name>
<dbReference type="EMBL" id="CM001022">
    <property type="protein sequence ID" value="EFQ24276.1"/>
    <property type="molecule type" value="Genomic_DNA"/>
</dbReference>
<evidence type="ECO:0000256" key="1">
    <source>
        <dbReference type="ARBA" id="ARBA00004167"/>
    </source>
</evidence>
<dbReference type="InterPro" id="IPR023353">
    <property type="entry name" value="LemA-like_dom_sf"/>
</dbReference>
<dbReference type="OrthoDB" id="9804152at2"/>
<dbReference type="Proteomes" id="UP000005096">
    <property type="component" value="Chromosome"/>
</dbReference>
<dbReference type="PANTHER" id="PTHR34478">
    <property type="entry name" value="PROTEIN LEMA"/>
    <property type="match status" value="1"/>
</dbReference>
<comment type="subcellular location">
    <subcellularLocation>
        <location evidence="1">Membrane</location>
        <topology evidence="1">Single-pass membrane protein</topology>
    </subcellularLocation>
</comment>
<dbReference type="PaxDb" id="584708-Apau_1862"/>
<accession>E3CW21</accession>
<keyword evidence="8" id="KW-1185">Reference proteome</keyword>